<gene>
    <name evidence="6" type="ordered locus">MICA_201</name>
</gene>
<dbReference type="PANTHER" id="PTHR37419:SF1">
    <property type="entry name" value="SERINE_THREONINE-PROTEIN KINASE TOXIN HIPA"/>
    <property type="match status" value="1"/>
</dbReference>
<dbReference type="RefSeq" id="WP_014101770.1">
    <property type="nucleotide sequence ID" value="NC_016026.1"/>
</dbReference>
<dbReference type="Pfam" id="PF13657">
    <property type="entry name" value="Couple_hipA"/>
    <property type="match status" value="1"/>
</dbReference>
<dbReference type="GO" id="GO:0005829">
    <property type="term" value="C:cytosol"/>
    <property type="evidence" value="ECO:0007669"/>
    <property type="project" value="TreeGrafter"/>
</dbReference>
<evidence type="ECO:0000259" key="4">
    <source>
        <dbReference type="Pfam" id="PF07804"/>
    </source>
</evidence>
<keyword evidence="7" id="KW-1185">Reference proteome</keyword>
<dbReference type="GO" id="GO:0004674">
    <property type="term" value="F:protein serine/threonine kinase activity"/>
    <property type="evidence" value="ECO:0007669"/>
    <property type="project" value="TreeGrafter"/>
</dbReference>
<name>G2KP39_MICAA</name>
<keyword evidence="2" id="KW-0808">Transferase</keyword>
<feature type="domain" description="HipA-like C-terminal" evidence="4">
    <location>
        <begin position="150"/>
        <end position="385"/>
    </location>
</feature>
<dbReference type="Pfam" id="PF07804">
    <property type="entry name" value="HipA_C"/>
    <property type="match status" value="1"/>
</dbReference>
<protein>
    <submittedName>
        <fullName evidence="6">HipA N-terminal domain protein</fullName>
    </submittedName>
</protein>
<evidence type="ECO:0000313" key="6">
    <source>
        <dbReference type="EMBL" id="AEP08547.1"/>
    </source>
</evidence>
<evidence type="ECO:0000256" key="3">
    <source>
        <dbReference type="ARBA" id="ARBA00022777"/>
    </source>
</evidence>
<dbReference type="NCBIfam" id="TIGR03071">
    <property type="entry name" value="couple_hipA"/>
    <property type="match status" value="1"/>
</dbReference>
<proteinExistence type="inferred from homology"/>
<dbReference type="Gene3D" id="1.10.1070.20">
    <property type="match status" value="1"/>
</dbReference>
<dbReference type="CDD" id="cd17793">
    <property type="entry name" value="HipA"/>
    <property type="match status" value="1"/>
</dbReference>
<dbReference type="InterPro" id="IPR012893">
    <property type="entry name" value="HipA-like_C"/>
</dbReference>
<dbReference type="KEGG" id="mai:MICA_201"/>
<dbReference type="InterPro" id="IPR052028">
    <property type="entry name" value="HipA_Ser/Thr_kinase"/>
</dbReference>
<dbReference type="OrthoDB" id="9805913at2"/>
<organism evidence="6 7">
    <name type="scientific">Micavibrio aeruginosavorus (strain ARL-13)</name>
    <dbReference type="NCBI Taxonomy" id="856793"/>
    <lineage>
        <taxon>Bacteria</taxon>
        <taxon>Pseudomonadati</taxon>
        <taxon>Bdellovibrionota</taxon>
        <taxon>Bdellovibrionia</taxon>
        <taxon>Bdellovibrionales</taxon>
        <taxon>Pseudobdellovibrionaceae</taxon>
        <taxon>Micavibrio</taxon>
    </lineage>
</organism>
<reference evidence="6 7" key="1">
    <citation type="journal article" date="2011" name="BMC Genomics">
        <title>Genomic insights into an obligate epibiotic bacterial predator: Micavibrio aeruginosavorus ARL-13.</title>
        <authorList>
            <person name="Wang Z."/>
            <person name="Kadouri D."/>
            <person name="Wu M."/>
        </authorList>
    </citation>
    <scope>NUCLEOTIDE SEQUENCE [LARGE SCALE GENOMIC DNA]</scope>
    <source>
        <strain evidence="6 7">ARL-13</strain>
    </source>
</reference>
<evidence type="ECO:0000256" key="2">
    <source>
        <dbReference type="ARBA" id="ARBA00022679"/>
    </source>
</evidence>
<dbReference type="STRING" id="856793.MICA_201"/>
<keyword evidence="3" id="KW-0418">Kinase</keyword>
<dbReference type="eggNOG" id="COG3550">
    <property type="taxonomic scope" value="Bacteria"/>
</dbReference>
<dbReference type="AlphaFoldDB" id="G2KP39"/>
<dbReference type="PANTHER" id="PTHR37419">
    <property type="entry name" value="SERINE/THREONINE-PROTEIN KINASE TOXIN HIPA"/>
    <property type="match status" value="1"/>
</dbReference>
<dbReference type="Proteomes" id="UP000009286">
    <property type="component" value="Chromosome"/>
</dbReference>
<dbReference type="InterPro" id="IPR017508">
    <property type="entry name" value="HipA_N1"/>
</dbReference>
<evidence type="ECO:0000313" key="7">
    <source>
        <dbReference type="Proteomes" id="UP000009286"/>
    </source>
</evidence>
<evidence type="ECO:0000259" key="5">
    <source>
        <dbReference type="Pfam" id="PF13657"/>
    </source>
</evidence>
<accession>G2KP39</accession>
<sequence>MQATPLEKLRVYLRGEYVGALTSDSGTLSFAYDGAYCEKKDAPKLSVSLPIQKETFSHHAAAPFFSGLLPDGDVRKHLAKHLKLSPENIFGLLEAVGGDCAGAVSLYKEHDLLNNTTNPTYKVLSDTEAAEILSSLNHRPFLVGEEGIRMSGAGAQDKLMVSFVGKKIALPTGQTPSTHIIKPPIKGAENSVQNEFFCMRLAQKIGLPAPDTKILYVDQNPYYCVTRYDRETNETGEVARLHQEDFCQALHIPPELKYENDSGPSLEACFNLLDQRIRSGSMPGKDKLTFLYGVIFNVLIGNGDAHAKNFSILYRNGAETLAPFYDLLCTEIYNKNGKFRMAMKIDGHYMPHTMSARNWKNFAASIGIAPSLMHKALRKVINDVSREATGLYLDLHSDTGTTSPVYEKIMGVIASNTQELELQLLTWDT</sequence>
<evidence type="ECO:0000256" key="1">
    <source>
        <dbReference type="ARBA" id="ARBA00010164"/>
    </source>
</evidence>
<dbReference type="HOGENOM" id="CLU_030167_1_0_5"/>
<comment type="similarity">
    <text evidence="1">Belongs to the HipA Ser/Thr kinase family.</text>
</comment>
<dbReference type="EMBL" id="CP002382">
    <property type="protein sequence ID" value="AEP08547.1"/>
    <property type="molecule type" value="Genomic_DNA"/>
</dbReference>
<feature type="domain" description="HipA N-terminal subdomain 1" evidence="5">
    <location>
        <begin position="9"/>
        <end position="106"/>
    </location>
</feature>